<accession>A0ABS9VXH5</accession>
<dbReference type="CDD" id="cd01561">
    <property type="entry name" value="CBS_like"/>
    <property type="match status" value="1"/>
</dbReference>
<evidence type="ECO:0000313" key="5">
    <source>
        <dbReference type="Proteomes" id="UP000710815"/>
    </source>
</evidence>
<name>A0ABS9VXH5_9BIFI</name>
<dbReference type="InterPro" id="IPR001926">
    <property type="entry name" value="TrpB-like_PALP"/>
</dbReference>
<dbReference type="InterPro" id="IPR050214">
    <property type="entry name" value="Cys_Synth/Cystath_Beta-Synth"/>
</dbReference>
<organism evidence="4 5">
    <name type="scientific">Bifidobacterium amazonense</name>
    <dbReference type="NCBI Taxonomy" id="2809027"/>
    <lineage>
        <taxon>Bacteria</taxon>
        <taxon>Bacillati</taxon>
        <taxon>Actinomycetota</taxon>
        <taxon>Actinomycetes</taxon>
        <taxon>Bifidobacteriales</taxon>
        <taxon>Bifidobacteriaceae</taxon>
        <taxon>Bifidobacterium</taxon>
    </lineage>
</organism>
<dbReference type="InterPro" id="IPR036052">
    <property type="entry name" value="TrpB-like_PALP_sf"/>
</dbReference>
<gene>
    <name evidence="4" type="ORF">JS533_010420</name>
</gene>
<evidence type="ECO:0000313" key="4">
    <source>
        <dbReference type="EMBL" id="MCH9276679.1"/>
    </source>
</evidence>
<reference evidence="4 5" key="2">
    <citation type="journal article" date="2021" name="Syst. Appl. Microbiol.">
        <title>Phylogenetic classification of ten novel species belonging to the genus Bifidobacterium comprising B. phasiani sp. nov., B. pongonis sp. nov., B. saguinibicoloris sp. nov., B. colobi sp. nov., B. simiiventris sp. nov., B. santillanense sp. nov., B. miconis sp. nov., B. amazonense sp. nov., B. pluvialisilvae sp. nov., and B. miconisargentati sp. nov.</title>
        <authorList>
            <person name="Lugli G.A."/>
            <person name="Calvete-Torre I."/>
            <person name="Alessandri G."/>
            <person name="Milani C."/>
            <person name="Turroni F."/>
            <person name="Laiolo P."/>
            <person name="Ossiprandi M.C."/>
            <person name="Margolles A."/>
            <person name="Ruiz L."/>
            <person name="Ventura M."/>
        </authorList>
    </citation>
    <scope>NUCLEOTIDE SEQUENCE [LARGE SCALE GENOMIC DNA]</scope>
    <source>
        <strain evidence="4 5">MA1</strain>
    </source>
</reference>
<dbReference type="SUPFAM" id="SSF53686">
    <property type="entry name" value="Tryptophan synthase beta subunit-like PLP-dependent enzymes"/>
    <property type="match status" value="1"/>
</dbReference>
<reference evidence="4 5" key="1">
    <citation type="journal article" date="2021" name="Environ. Microbiol.">
        <title>Genetic insights into the dark matter of the mammalian gut microbiota through targeted genome reconstruction.</title>
        <authorList>
            <person name="Lugli G.A."/>
            <person name="Alessandri G."/>
            <person name="Milani C."/>
            <person name="Viappiani A."/>
            <person name="Fontana F."/>
            <person name="Tarracchini C."/>
            <person name="Mancabelli L."/>
            <person name="Argentini C."/>
            <person name="Ruiz L."/>
            <person name="Margolles A."/>
            <person name="van Sinderen D."/>
            <person name="Turroni F."/>
            <person name="Ventura M."/>
        </authorList>
    </citation>
    <scope>NUCLEOTIDE SEQUENCE [LARGE SCALE GENOMIC DNA]</scope>
    <source>
        <strain evidence="4 5">MA1</strain>
    </source>
</reference>
<dbReference type="RefSeq" id="WP_241514399.1">
    <property type="nucleotide sequence ID" value="NZ_JAFEJT020000050.1"/>
</dbReference>
<dbReference type="PANTHER" id="PTHR10314">
    <property type="entry name" value="CYSTATHIONINE BETA-SYNTHASE"/>
    <property type="match status" value="1"/>
</dbReference>
<evidence type="ECO:0000259" key="3">
    <source>
        <dbReference type="Pfam" id="PF00291"/>
    </source>
</evidence>
<proteinExistence type="predicted"/>
<dbReference type="Gene3D" id="3.40.50.1100">
    <property type="match status" value="2"/>
</dbReference>
<sequence length="347" mass="37539">MTIHNNLSELIGHTPLVKLNRIPQTAGVKATIAAKIEYLNPGGSSKDRIAARIIDAAEHFGQLQPGGVIVEPTSGNTGVGLAMVAQQRGYRTIFTMPDKVSEAKRAVLRAYGAEIVVTPTDAGPGDPRSYYDVAKRLAAEIPGAFRPNQYDNPNGPLSHYYTTGPEIWDATERKVTHFVAGIGTGGTISGTGRYLKEISNGRVRVIGADPEGSIYSAAEASDVHQYDIEGVGEDFYPKAFDRDIVDEIVRIGDAEAFETTRRLAGEESLLVGGSSGMAVAAAIRYAVEHDLDESQTVVVLLPDSGRGYLEKIFNDDWMRANGYGDVVERTSRPSIVDEYLQAVEPRR</sequence>
<keyword evidence="5" id="KW-1185">Reference proteome</keyword>
<protein>
    <submittedName>
        <fullName evidence="4">Pyridoxal-phosphate dependent enzyme</fullName>
    </submittedName>
</protein>
<dbReference type="EMBL" id="JAFEJT020000050">
    <property type="protein sequence ID" value="MCH9276679.1"/>
    <property type="molecule type" value="Genomic_DNA"/>
</dbReference>
<evidence type="ECO:0000256" key="2">
    <source>
        <dbReference type="ARBA" id="ARBA00022898"/>
    </source>
</evidence>
<dbReference type="Proteomes" id="UP000710815">
    <property type="component" value="Unassembled WGS sequence"/>
</dbReference>
<evidence type="ECO:0000256" key="1">
    <source>
        <dbReference type="ARBA" id="ARBA00001933"/>
    </source>
</evidence>
<keyword evidence="2" id="KW-0663">Pyridoxal phosphate</keyword>
<dbReference type="Pfam" id="PF00291">
    <property type="entry name" value="PALP"/>
    <property type="match status" value="1"/>
</dbReference>
<comment type="caution">
    <text evidence="4">The sequence shown here is derived from an EMBL/GenBank/DDBJ whole genome shotgun (WGS) entry which is preliminary data.</text>
</comment>
<comment type="cofactor">
    <cofactor evidence="1">
        <name>pyridoxal 5'-phosphate</name>
        <dbReference type="ChEBI" id="CHEBI:597326"/>
    </cofactor>
</comment>
<feature type="domain" description="Tryptophan synthase beta chain-like PALP" evidence="3">
    <location>
        <begin position="8"/>
        <end position="303"/>
    </location>
</feature>